<organism evidence="1 2">
    <name type="scientific">Hydrocarboniphaga daqingensis</name>
    <dbReference type="NCBI Taxonomy" id="490188"/>
    <lineage>
        <taxon>Bacteria</taxon>
        <taxon>Pseudomonadati</taxon>
        <taxon>Pseudomonadota</taxon>
        <taxon>Gammaproteobacteria</taxon>
        <taxon>Nevskiales</taxon>
        <taxon>Nevskiaceae</taxon>
        <taxon>Hydrocarboniphaga</taxon>
    </lineage>
</organism>
<keyword evidence="2" id="KW-1185">Reference proteome</keyword>
<dbReference type="InterPro" id="IPR001054">
    <property type="entry name" value="A/G_cyclase"/>
</dbReference>
<dbReference type="STRING" id="490188.SAMN04488068_1837"/>
<name>A0A1M5NT34_9GAMM</name>
<evidence type="ECO:0000313" key="2">
    <source>
        <dbReference type="Proteomes" id="UP000199758"/>
    </source>
</evidence>
<protein>
    <submittedName>
        <fullName evidence="1">Adenylate cyclase, class 3</fullName>
    </submittedName>
</protein>
<dbReference type="GO" id="GO:0035556">
    <property type="term" value="P:intracellular signal transduction"/>
    <property type="evidence" value="ECO:0007669"/>
    <property type="project" value="InterPro"/>
</dbReference>
<evidence type="ECO:0000313" key="1">
    <source>
        <dbReference type="EMBL" id="SHG92359.1"/>
    </source>
</evidence>
<dbReference type="InterPro" id="IPR029787">
    <property type="entry name" value="Nucleotide_cyclase"/>
</dbReference>
<dbReference type="GO" id="GO:0004016">
    <property type="term" value="F:adenylate cyclase activity"/>
    <property type="evidence" value="ECO:0007669"/>
    <property type="project" value="UniProtKB-ARBA"/>
</dbReference>
<gene>
    <name evidence="1" type="ORF">SAMN04488068_1837</name>
</gene>
<sequence>MRSFFAEIDRYADAVATQRASLEADIWARYGRDRAMLALDMSDFSLSVRRDGVLSYLCRIRRMHAITAPLVARHGGEVVKYEADNLLAAFEQPRSALAAAIAIHQQMHADPQAQPVSIGLSYGRVLLIDGCDAHGDAVNTAFKLGEDVARRSEILACGHFIDAIGADHGHRIEARPSTIAGLQLDAWRIHLQQTADEG</sequence>
<dbReference type="AlphaFoldDB" id="A0A1M5NT34"/>
<dbReference type="SUPFAM" id="SSF55073">
    <property type="entry name" value="Nucleotide cyclase"/>
    <property type="match status" value="1"/>
</dbReference>
<dbReference type="CDD" id="cd07302">
    <property type="entry name" value="CHD"/>
    <property type="match status" value="1"/>
</dbReference>
<reference evidence="1 2" key="1">
    <citation type="submission" date="2016-11" db="EMBL/GenBank/DDBJ databases">
        <authorList>
            <person name="Jaros S."/>
            <person name="Januszkiewicz K."/>
            <person name="Wedrychowicz H."/>
        </authorList>
    </citation>
    <scope>NUCLEOTIDE SEQUENCE [LARGE SCALE GENOMIC DNA]</scope>
    <source>
        <strain evidence="1 2">CGMCC 1.7049</strain>
    </source>
</reference>
<proteinExistence type="predicted"/>
<dbReference type="EMBL" id="FQWZ01000004">
    <property type="protein sequence ID" value="SHG92359.1"/>
    <property type="molecule type" value="Genomic_DNA"/>
</dbReference>
<dbReference type="Proteomes" id="UP000199758">
    <property type="component" value="Unassembled WGS sequence"/>
</dbReference>
<dbReference type="Gene3D" id="3.30.70.1230">
    <property type="entry name" value="Nucleotide cyclase"/>
    <property type="match status" value="1"/>
</dbReference>
<accession>A0A1M5NT34</accession>
<dbReference type="GO" id="GO:0009190">
    <property type="term" value="P:cyclic nucleotide biosynthetic process"/>
    <property type="evidence" value="ECO:0007669"/>
    <property type="project" value="InterPro"/>
</dbReference>